<reference evidence="1 2" key="1">
    <citation type="submission" date="2007-01" db="EMBL/GenBank/DDBJ databases">
        <authorList>
            <person name="Haygood M."/>
            <person name="Podell S."/>
            <person name="Anderson C."/>
            <person name="Hopkinson B."/>
            <person name="Roe K."/>
            <person name="Barbeau K."/>
            <person name="Gaasterland T."/>
            <person name="Ferriera S."/>
            <person name="Johnson J."/>
            <person name="Kravitz S."/>
            <person name="Beeson K."/>
            <person name="Sutton G."/>
            <person name="Rogers Y.-H."/>
            <person name="Friedman R."/>
            <person name="Frazier M."/>
            <person name="Venter J.C."/>
        </authorList>
    </citation>
    <scope>NUCLEOTIDE SEQUENCE [LARGE SCALE GENOMIC DNA]</scope>
    <source>
        <strain evidence="1 2">ATCC 23134</strain>
    </source>
</reference>
<evidence type="ECO:0000313" key="1">
    <source>
        <dbReference type="EMBL" id="EAY31021.1"/>
    </source>
</evidence>
<name>A1ZER9_MICM2</name>
<dbReference type="AlphaFoldDB" id="A1ZER9"/>
<evidence type="ECO:0000313" key="2">
    <source>
        <dbReference type="Proteomes" id="UP000004095"/>
    </source>
</evidence>
<organism evidence="1 2">
    <name type="scientific">Microscilla marina ATCC 23134</name>
    <dbReference type="NCBI Taxonomy" id="313606"/>
    <lineage>
        <taxon>Bacteria</taxon>
        <taxon>Pseudomonadati</taxon>
        <taxon>Bacteroidota</taxon>
        <taxon>Cytophagia</taxon>
        <taxon>Cytophagales</taxon>
        <taxon>Microscillaceae</taxon>
        <taxon>Microscilla</taxon>
    </lineage>
</organism>
<comment type="caution">
    <text evidence="1">The sequence shown here is derived from an EMBL/GenBank/DDBJ whole genome shotgun (WGS) entry which is preliminary data.</text>
</comment>
<accession>A1ZER9</accession>
<proteinExistence type="predicted"/>
<protein>
    <submittedName>
        <fullName evidence="1">Uncharacterized protein</fullName>
    </submittedName>
</protein>
<dbReference type="EMBL" id="AAWS01000004">
    <property type="protein sequence ID" value="EAY31021.1"/>
    <property type="molecule type" value="Genomic_DNA"/>
</dbReference>
<dbReference type="Proteomes" id="UP000004095">
    <property type="component" value="Unassembled WGS sequence"/>
</dbReference>
<gene>
    <name evidence="1" type="ORF">M23134_07428</name>
</gene>
<keyword evidence="2" id="KW-1185">Reference proteome</keyword>
<sequence length="45" mass="5438">MSHDLSFTARFCGHTINIQHNQVFFMRYVRVLFVMPDKHQTQRLS</sequence>